<proteinExistence type="inferred from homology"/>
<dbReference type="PIRSF" id="PIRSF000428">
    <property type="entry name" value="P_Ac_trans"/>
    <property type="match status" value="1"/>
</dbReference>
<evidence type="ECO:0000256" key="3">
    <source>
        <dbReference type="ARBA" id="ARBA00023315"/>
    </source>
</evidence>
<dbReference type="STRING" id="318464.IO99_14285"/>
<evidence type="ECO:0000259" key="4">
    <source>
        <dbReference type="Pfam" id="PF01515"/>
    </source>
</evidence>
<name>A0A084J905_9CLOT</name>
<dbReference type="InterPro" id="IPR012147">
    <property type="entry name" value="P_Ac_Bu_trans"/>
</dbReference>
<dbReference type="RefSeq" id="WP_035134372.1">
    <property type="nucleotide sequence ID" value="NZ_JPMD01000035.1"/>
</dbReference>
<dbReference type="NCBIfam" id="NF006045">
    <property type="entry name" value="PRK08190.1"/>
    <property type="match status" value="1"/>
</dbReference>
<dbReference type="InterPro" id="IPR050500">
    <property type="entry name" value="Phos_Acetyltrans/Butyryltrans"/>
</dbReference>
<evidence type="ECO:0000313" key="5">
    <source>
        <dbReference type="EMBL" id="KEZ85439.1"/>
    </source>
</evidence>
<reference evidence="5 6" key="1">
    <citation type="submission" date="2014-07" db="EMBL/GenBank/DDBJ databases">
        <title>Draft genome of Clostridium sulfidigenes 113A isolated from sediments associated with methane hydrate from Krishna Godavari basin.</title>
        <authorList>
            <person name="Honkalas V.S."/>
            <person name="Dabir A.P."/>
            <person name="Arora P."/>
            <person name="Dhakephalkar P.K."/>
        </authorList>
    </citation>
    <scope>NUCLEOTIDE SEQUENCE [LARGE SCALE GENOMIC DNA]</scope>
    <source>
        <strain evidence="5 6">113A</strain>
    </source>
</reference>
<evidence type="ECO:0000256" key="1">
    <source>
        <dbReference type="ARBA" id="ARBA00005656"/>
    </source>
</evidence>
<gene>
    <name evidence="5" type="ORF">IO99_14285</name>
</gene>
<dbReference type="PANTHER" id="PTHR43356:SF2">
    <property type="entry name" value="PHOSPHATE ACETYLTRANSFERASE"/>
    <property type="match status" value="1"/>
</dbReference>
<dbReference type="PANTHER" id="PTHR43356">
    <property type="entry name" value="PHOSPHATE ACETYLTRANSFERASE"/>
    <property type="match status" value="1"/>
</dbReference>
<dbReference type="EMBL" id="JPMD01000035">
    <property type="protein sequence ID" value="KEZ85439.1"/>
    <property type="molecule type" value="Genomic_DNA"/>
</dbReference>
<evidence type="ECO:0000256" key="2">
    <source>
        <dbReference type="ARBA" id="ARBA00022679"/>
    </source>
</evidence>
<dbReference type="Gene3D" id="3.40.718.10">
    <property type="entry name" value="Isopropylmalate Dehydrogenase"/>
    <property type="match status" value="1"/>
</dbReference>
<keyword evidence="2 5" id="KW-0808">Transferase</keyword>
<dbReference type="SUPFAM" id="SSF53659">
    <property type="entry name" value="Isocitrate/Isopropylmalate dehydrogenase-like"/>
    <property type="match status" value="1"/>
</dbReference>
<feature type="domain" description="Phosphate acetyl/butaryl transferase" evidence="4">
    <location>
        <begin position="6"/>
        <end position="75"/>
    </location>
</feature>
<comment type="caution">
    <text evidence="5">The sequence shown here is derived from an EMBL/GenBank/DDBJ whole genome shotgun (WGS) entry which is preliminary data.</text>
</comment>
<comment type="similarity">
    <text evidence="1">Belongs to the phosphate acetyltransferase and butyryltransferase family.</text>
</comment>
<dbReference type="AlphaFoldDB" id="A0A084J905"/>
<dbReference type="Proteomes" id="UP000028542">
    <property type="component" value="Unassembled WGS sequence"/>
</dbReference>
<accession>A0A084J905</accession>
<dbReference type="Pfam" id="PF01515">
    <property type="entry name" value="PTA_PTB"/>
    <property type="match status" value="2"/>
</dbReference>
<organism evidence="5 6">
    <name type="scientific">Clostridium sulfidigenes</name>
    <dbReference type="NCBI Taxonomy" id="318464"/>
    <lineage>
        <taxon>Bacteria</taxon>
        <taxon>Bacillati</taxon>
        <taxon>Bacillota</taxon>
        <taxon>Clostridia</taxon>
        <taxon>Eubacteriales</taxon>
        <taxon>Clostridiaceae</taxon>
        <taxon>Clostridium</taxon>
    </lineage>
</organism>
<evidence type="ECO:0000313" key="6">
    <source>
        <dbReference type="Proteomes" id="UP000028542"/>
    </source>
</evidence>
<dbReference type="InterPro" id="IPR002505">
    <property type="entry name" value="PTA_PTB"/>
</dbReference>
<sequence length="298" mass="31522">MVKSLEELLELAKKKEKKTMAVAVAQDSVVLEAVIKAVDMGIINAILVGNEDEIKTISKDSNVDLSRVRIINECDIIKAAAKAVELVTKGEANYVMKGLLGTSDLLKAVLNKEANLRTNNLLSHVMVYDVKSYDKLLLLTDGGMVPYPELKDKIGIIKNAVTVSKALEIDMPKVAPICAVEVINPSMQATLDAAALSAMNKRGQIKGCLIDGPLGLDNAISKEAAHHKGIVSDVAGEADILLVPNIEAGNFLGKSMTYFAGAESAGVIVGAKCPVVLVSRADSAKSKLYSIALGSILV</sequence>
<dbReference type="eggNOG" id="COG0280">
    <property type="taxonomic scope" value="Bacteria"/>
</dbReference>
<keyword evidence="6" id="KW-1185">Reference proteome</keyword>
<dbReference type="NCBIfam" id="NF004472">
    <property type="entry name" value="PRK05805.1"/>
    <property type="match status" value="1"/>
</dbReference>
<feature type="domain" description="Phosphate acetyl/butaryl transferase" evidence="4">
    <location>
        <begin position="79"/>
        <end position="293"/>
    </location>
</feature>
<keyword evidence="3" id="KW-0012">Acyltransferase</keyword>
<protein>
    <submittedName>
        <fullName evidence="5">Phosphate butyryltransferase</fullName>
    </submittedName>
</protein>
<dbReference type="GO" id="GO:0016746">
    <property type="term" value="F:acyltransferase activity"/>
    <property type="evidence" value="ECO:0007669"/>
    <property type="project" value="UniProtKB-KW"/>
</dbReference>